<dbReference type="Proteomes" id="UP001055879">
    <property type="component" value="Linkage Group LG12"/>
</dbReference>
<gene>
    <name evidence="1" type="ORF">L6452_33644</name>
</gene>
<name>A0ACB8YH74_ARCLA</name>
<organism evidence="1 2">
    <name type="scientific">Arctium lappa</name>
    <name type="common">Greater burdock</name>
    <name type="synonym">Lappa major</name>
    <dbReference type="NCBI Taxonomy" id="4217"/>
    <lineage>
        <taxon>Eukaryota</taxon>
        <taxon>Viridiplantae</taxon>
        <taxon>Streptophyta</taxon>
        <taxon>Embryophyta</taxon>
        <taxon>Tracheophyta</taxon>
        <taxon>Spermatophyta</taxon>
        <taxon>Magnoliopsida</taxon>
        <taxon>eudicotyledons</taxon>
        <taxon>Gunneridae</taxon>
        <taxon>Pentapetalae</taxon>
        <taxon>asterids</taxon>
        <taxon>campanulids</taxon>
        <taxon>Asterales</taxon>
        <taxon>Asteraceae</taxon>
        <taxon>Carduoideae</taxon>
        <taxon>Cardueae</taxon>
        <taxon>Arctiinae</taxon>
        <taxon>Arctium</taxon>
    </lineage>
</organism>
<accession>A0ACB8YH74</accession>
<evidence type="ECO:0000313" key="1">
    <source>
        <dbReference type="EMBL" id="KAI3684420.1"/>
    </source>
</evidence>
<comment type="caution">
    <text evidence="1">The sequence shown here is derived from an EMBL/GenBank/DDBJ whole genome shotgun (WGS) entry which is preliminary data.</text>
</comment>
<protein>
    <submittedName>
        <fullName evidence="1">Uncharacterized protein</fullName>
    </submittedName>
</protein>
<dbReference type="EMBL" id="CM042058">
    <property type="protein sequence ID" value="KAI3684420.1"/>
    <property type="molecule type" value="Genomic_DNA"/>
</dbReference>
<keyword evidence="2" id="KW-1185">Reference proteome</keyword>
<reference evidence="1 2" key="2">
    <citation type="journal article" date="2022" name="Mol. Ecol. Resour.">
        <title>The genomes of chicory, endive, great burdock and yacon provide insights into Asteraceae paleo-polyploidization history and plant inulin production.</title>
        <authorList>
            <person name="Fan W."/>
            <person name="Wang S."/>
            <person name="Wang H."/>
            <person name="Wang A."/>
            <person name="Jiang F."/>
            <person name="Liu H."/>
            <person name="Zhao H."/>
            <person name="Xu D."/>
            <person name="Zhang Y."/>
        </authorList>
    </citation>
    <scope>NUCLEOTIDE SEQUENCE [LARGE SCALE GENOMIC DNA]</scope>
    <source>
        <strain evidence="2">cv. Niubang</strain>
    </source>
</reference>
<evidence type="ECO:0000313" key="2">
    <source>
        <dbReference type="Proteomes" id="UP001055879"/>
    </source>
</evidence>
<reference evidence="2" key="1">
    <citation type="journal article" date="2022" name="Mol. Ecol. Resour.">
        <title>The genomes of chicory, endive, great burdock and yacon provide insights into Asteraceae palaeo-polyploidization history and plant inulin production.</title>
        <authorList>
            <person name="Fan W."/>
            <person name="Wang S."/>
            <person name="Wang H."/>
            <person name="Wang A."/>
            <person name="Jiang F."/>
            <person name="Liu H."/>
            <person name="Zhao H."/>
            <person name="Xu D."/>
            <person name="Zhang Y."/>
        </authorList>
    </citation>
    <scope>NUCLEOTIDE SEQUENCE [LARGE SCALE GENOMIC DNA]</scope>
    <source>
        <strain evidence="2">cv. Niubang</strain>
    </source>
</reference>
<sequence>MKYNDQQQQDPLQARLKTLEMEWDSIKQSISRSGRRNSATDSTATVTAVVENRLFRLHDNSPKELMSLLQHENSPPELDNGFSDDRAAIEVIDDRAVGFDTGRLTARRLFEGSEMGSDDGECLDVVGEHEVSTEFSYEGSENDDENCDQLSGLSRMGSLRSDGRKKGDVMVAVKHGGGGGGTSGGSVTRWMINMKTWIGVVIMMIALGIVAFKCKGEDELFLVPT</sequence>
<proteinExistence type="predicted"/>